<sequence length="183" mass="20749">MGSMDSKILRKPILKDYSNQPKSLGKAILGGLCQSLCENLKSKGLQFTFCLQDHIVARIEERIAAWTFLPSENGEALQIIRYKLVQRYEPHVDYLEDEFNQLHGGHRIATVLIYLPDVKKGGETVTIFDKRIPCEFCFLGHNGKSSKKKSIASLILRKRAMQVSITMNIRGSLVSMKIYFALT</sequence>
<dbReference type="EMBL" id="JAKOGI010001485">
    <property type="protein sequence ID" value="KAJ8425369.1"/>
    <property type="molecule type" value="Genomic_DNA"/>
</dbReference>
<organism evidence="5 6">
    <name type="scientific">Carnegiea gigantea</name>
    <dbReference type="NCBI Taxonomy" id="171969"/>
    <lineage>
        <taxon>Eukaryota</taxon>
        <taxon>Viridiplantae</taxon>
        <taxon>Streptophyta</taxon>
        <taxon>Embryophyta</taxon>
        <taxon>Tracheophyta</taxon>
        <taxon>Spermatophyta</taxon>
        <taxon>Magnoliopsida</taxon>
        <taxon>eudicotyledons</taxon>
        <taxon>Gunneridae</taxon>
        <taxon>Pentapetalae</taxon>
        <taxon>Caryophyllales</taxon>
        <taxon>Cactineae</taxon>
        <taxon>Cactaceae</taxon>
        <taxon>Cactoideae</taxon>
        <taxon>Echinocereeae</taxon>
        <taxon>Carnegiea</taxon>
    </lineage>
</organism>
<dbReference type="GO" id="GO:0005789">
    <property type="term" value="C:endoplasmic reticulum membrane"/>
    <property type="evidence" value="ECO:0007669"/>
    <property type="project" value="UniProtKB-SubCell"/>
</dbReference>
<evidence type="ECO:0000313" key="6">
    <source>
        <dbReference type="Proteomes" id="UP001153076"/>
    </source>
</evidence>
<comment type="caution">
    <text evidence="5">The sequence shown here is derived from an EMBL/GenBank/DDBJ whole genome shotgun (WGS) entry which is preliminary data.</text>
</comment>
<name>A0A9Q1GTP0_9CARY</name>
<dbReference type="GO" id="GO:0046872">
    <property type="term" value="F:metal ion binding"/>
    <property type="evidence" value="ECO:0007669"/>
    <property type="project" value="UniProtKB-KW"/>
</dbReference>
<keyword evidence="6" id="KW-1185">Reference proteome</keyword>
<evidence type="ECO:0000256" key="2">
    <source>
        <dbReference type="ARBA" id="ARBA00022723"/>
    </source>
</evidence>
<evidence type="ECO:0000313" key="5">
    <source>
        <dbReference type="EMBL" id="KAJ8425369.1"/>
    </source>
</evidence>
<evidence type="ECO:0000259" key="4">
    <source>
        <dbReference type="Pfam" id="PF13640"/>
    </source>
</evidence>
<dbReference type="PANTHER" id="PTHR10869">
    <property type="entry name" value="PROLYL 4-HYDROXYLASE ALPHA SUBUNIT"/>
    <property type="match status" value="1"/>
</dbReference>
<keyword evidence="2" id="KW-0479">Metal-binding</keyword>
<dbReference type="GO" id="GO:0004656">
    <property type="term" value="F:procollagen-proline 4-dioxygenase activity"/>
    <property type="evidence" value="ECO:0007669"/>
    <property type="project" value="TreeGrafter"/>
</dbReference>
<dbReference type="Proteomes" id="UP001153076">
    <property type="component" value="Unassembled WGS sequence"/>
</dbReference>
<dbReference type="AlphaFoldDB" id="A0A9Q1GTP0"/>
<dbReference type="PANTHER" id="PTHR10869:SF238">
    <property type="entry name" value="PROLYL 4-HYDROXYLASE 6-RELATED"/>
    <property type="match status" value="1"/>
</dbReference>
<evidence type="ECO:0000256" key="3">
    <source>
        <dbReference type="ARBA" id="ARBA00023004"/>
    </source>
</evidence>
<accession>A0A9Q1GTP0</accession>
<dbReference type="Gene3D" id="2.60.120.620">
    <property type="entry name" value="q2cbj1_9rhob like domain"/>
    <property type="match status" value="1"/>
</dbReference>
<proteinExistence type="predicted"/>
<dbReference type="Pfam" id="PF13640">
    <property type="entry name" value="2OG-FeII_Oxy_3"/>
    <property type="match status" value="1"/>
</dbReference>
<evidence type="ECO:0000256" key="1">
    <source>
        <dbReference type="ARBA" id="ARBA00004586"/>
    </source>
</evidence>
<keyword evidence="3" id="KW-0408">Iron</keyword>
<gene>
    <name evidence="5" type="ORF">Cgig2_003647</name>
</gene>
<protein>
    <recommendedName>
        <fullName evidence="4">Prolyl 4-hydroxylase alpha subunit Fe(2+) 2OG dioxygenase domain-containing protein</fullName>
    </recommendedName>
</protein>
<dbReference type="InterPro" id="IPR045054">
    <property type="entry name" value="P4HA-like"/>
</dbReference>
<reference evidence="5" key="1">
    <citation type="submission" date="2022-04" db="EMBL/GenBank/DDBJ databases">
        <title>Carnegiea gigantea Genome sequencing and assembly v2.</title>
        <authorList>
            <person name="Copetti D."/>
            <person name="Sanderson M.J."/>
            <person name="Burquez A."/>
            <person name="Wojciechowski M.F."/>
        </authorList>
    </citation>
    <scope>NUCLEOTIDE SEQUENCE</scope>
    <source>
        <strain evidence="5">SGP5-SGP5p</strain>
        <tissue evidence="5">Aerial part</tissue>
    </source>
</reference>
<feature type="domain" description="Prolyl 4-hydroxylase alpha subunit Fe(2+) 2OG dioxygenase" evidence="4">
    <location>
        <begin position="77"/>
        <end position="128"/>
    </location>
</feature>
<dbReference type="OrthoDB" id="420380at2759"/>
<dbReference type="InterPro" id="IPR044862">
    <property type="entry name" value="Pro_4_hyd_alph_FE2OG_OXY"/>
</dbReference>
<comment type="subcellular location">
    <subcellularLocation>
        <location evidence="1">Endoplasmic reticulum membrane</location>
    </subcellularLocation>
</comment>